<accession>A0ACB8YAR3</accession>
<gene>
    <name evidence="1" type="ORF">L1987_82619</name>
</gene>
<evidence type="ECO:0000313" key="2">
    <source>
        <dbReference type="Proteomes" id="UP001056120"/>
    </source>
</evidence>
<dbReference type="Proteomes" id="UP001056120">
    <property type="component" value="Linkage Group LG28"/>
</dbReference>
<dbReference type="EMBL" id="CM042045">
    <property type="protein sequence ID" value="KAI3682557.1"/>
    <property type="molecule type" value="Genomic_DNA"/>
</dbReference>
<organism evidence="1 2">
    <name type="scientific">Smallanthus sonchifolius</name>
    <dbReference type="NCBI Taxonomy" id="185202"/>
    <lineage>
        <taxon>Eukaryota</taxon>
        <taxon>Viridiplantae</taxon>
        <taxon>Streptophyta</taxon>
        <taxon>Embryophyta</taxon>
        <taxon>Tracheophyta</taxon>
        <taxon>Spermatophyta</taxon>
        <taxon>Magnoliopsida</taxon>
        <taxon>eudicotyledons</taxon>
        <taxon>Gunneridae</taxon>
        <taxon>Pentapetalae</taxon>
        <taxon>asterids</taxon>
        <taxon>campanulids</taxon>
        <taxon>Asterales</taxon>
        <taxon>Asteraceae</taxon>
        <taxon>Asteroideae</taxon>
        <taxon>Heliantheae alliance</taxon>
        <taxon>Millerieae</taxon>
        <taxon>Smallanthus</taxon>
    </lineage>
</organism>
<proteinExistence type="predicted"/>
<reference evidence="1 2" key="2">
    <citation type="journal article" date="2022" name="Mol. Ecol. Resour.">
        <title>The genomes of chicory, endive, great burdock and yacon provide insights into Asteraceae paleo-polyploidization history and plant inulin production.</title>
        <authorList>
            <person name="Fan W."/>
            <person name="Wang S."/>
            <person name="Wang H."/>
            <person name="Wang A."/>
            <person name="Jiang F."/>
            <person name="Liu H."/>
            <person name="Zhao H."/>
            <person name="Xu D."/>
            <person name="Zhang Y."/>
        </authorList>
    </citation>
    <scope>NUCLEOTIDE SEQUENCE [LARGE SCALE GENOMIC DNA]</scope>
    <source>
        <strain evidence="2">cv. Yunnan</strain>
        <tissue evidence="1">Leaves</tissue>
    </source>
</reference>
<protein>
    <submittedName>
        <fullName evidence="1">Uncharacterized protein</fullName>
    </submittedName>
</protein>
<comment type="caution">
    <text evidence="1">The sequence shown here is derived from an EMBL/GenBank/DDBJ whole genome shotgun (WGS) entry which is preliminary data.</text>
</comment>
<reference evidence="2" key="1">
    <citation type="journal article" date="2022" name="Mol. Ecol. Resour.">
        <title>The genomes of chicory, endive, great burdock and yacon provide insights into Asteraceae palaeo-polyploidization history and plant inulin production.</title>
        <authorList>
            <person name="Fan W."/>
            <person name="Wang S."/>
            <person name="Wang H."/>
            <person name="Wang A."/>
            <person name="Jiang F."/>
            <person name="Liu H."/>
            <person name="Zhao H."/>
            <person name="Xu D."/>
            <person name="Zhang Y."/>
        </authorList>
    </citation>
    <scope>NUCLEOTIDE SEQUENCE [LARGE SCALE GENOMIC DNA]</scope>
    <source>
        <strain evidence="2">cv. Yunnan</strain>
    </source>
</reference>
<sequence length="437" mass="50133">MKTGDLELGNIQKHVQHLVYRVNQQDSQTDQFPPSIYMLPHTLRDISPSSFNPQVVSIGPLHREDANVQAFEKTKITYMNKLMRHTKSPREEVLNSCMKKAYTLMDEIKSCYVWTKTYGDAQIAEMMVMDACFILEFINGLERADNPYAGNKSQFSGVLFDLVLLENQIPFFFLKQIYECTILKNHPNVSLVSFMKKILKFLNIFTGDIVIDYISSNTNIHHILSLLHECYKPPDDIKPTSPRPKIIYSAADLHRAGVNFKPKQIIPKWEMMMEVKLNRFPCFPGSWGKATLTMPVLKVGDSTEKILRNLIAYEQSSPTCNHITSYAYAMDMLVNTSEDVAKLVDSGVVINEMGSNEEVANMINDICKLVLREDFFYNEQWETLYNYSNSYWPKNIAWLRSTYFSSPWSIIALFAGIILFVLTLVQTIFTVNPVGSN</sequence>
<evidence type="ECO:0000313" key="1">
    <source>
        <dbReference type="EMBL" id="KAI3682557.1"/>
    </source>
</evidence>
<name>A0ACB8YAR3_9ASTR</name>
<keyword evidence="2" id="KW-1185">Reference proteome</keyword>